<dbReference type="GO" id="GO:0042144">
    <property type="term" value="P:vacuole fusion, non-autophagic"/>
    <property type="evidence" value="ECO:0007669"/>
    <property type="project" value="TreeGrafter"/>
</dbReference>
<evidence type="ECO:0000259" key="4">
    <source>
        <dbReference type="Pfam" id="PF04841"/>
    </source>
</evidence>
<sequence length="827" mass="94773">MTKEWSNLKEFGQNCLDRFTIYQDSAFENVKDFRTVKFYASPFGGPIAFLNTELLTNESIAPLEIYRADGKQRLGVLNVMDIYQDIIEIGWNDLEELIIVLKNGTFLLYDMYGKVKQRVSVSDSLKTETVEQARIVGPVVAFQTKKSFYLLDDRRPLASPKETVYSWLVIPPELSPDNHTELIYSDSSALHAISTARNTDPVALPREGGGYKLMALSPSGKLLACYSRDHRIHVVQSDFSKELLEVNTGIEDNCYPDQFVWCGESGVCCYYRELSVLLVVGLSGECVVYPESEAINIVSECDGLRIYTTDSCEFLHVASDSLKRIFDKDNDKYAPATLYRAAYLFHKNKTCVDEIILELKKSLAQAIDVLIDAATHEWDIPLQKELLRAAAFGITYLEKQVIRFYETGKWLRVLNAMRKFGIPLTFTQLRVMTPEVLIERLMNRNIEASTVDDISQYLGLKGEQVLIRWSKSKVSDFSFQETEDKIANSIKYKLRSSTGVSFASIAYEAYKIGREELAIMLLDAEPRPADQVPLLVHMRRYEIALEKAVDSGDTNLIHMVLAIFRINIENGTSSAIDFETIVRQSVPARAVWAQMCKQTNLEMLIKMYSKEKLPMEVARLEIQKIINTNNLELMENRMKYIADILKKSALYPMESTLTENEIDLLKLQVQLEESFKVKFVGSSLTNTIYRVLLLGSIKKAKKIRSDFKVPNKRWWWIKIGALAETGRWEALRSFSTKRHSPIGYRPFVEVCIKNGNASEAKHYMRYMDNCEAKVLYYLKLQAWYEAVETADTLELPEFVYQQMLNKIRDSTLKSKVKSQMARYYDTA</sequence>
<organism evidence="5">
    <name type="scientific">Arcella intermedia</name>
    <dbReference type="NCBI Taxonomy" id="1963864"/>
    <lineage>
        <taxon>Eukaryota</taxon>
        <taxon>Amoebozoa</taxon>
        <taxon>Tubulinea</taxon>
        <taxon>Elardia</taxon>
        <taxon>Arcellinida</taxon>
        <taxon>Sphaerothecina</taxon>
        <taxon>Arcellidae</taxon>
        <taxon>Arcella</taxon>
    </lineage>
</organism>
<feature type="domain" description="Vps16 N-terminal" evidence="4">
    <location>
        <begin position="29"/>
        <end position="399"/>
    </location>
</feature>
<evidence type="ECO:0000313" key="5">
    <source>
        <dbReference type="EMBL" id="NDV29557.1"/>
    </source>
</evidence>
<dbReference type="InterPro" id="IPR038132">
    <property type="entry name" value="Vps16_C_sf"/>
</dbReference>
<dbReference type="InterPro" id="IPR006926">
    <property type="entry name" value="Vps16_N"/>
</dbReference>
<dbReference type="InterPro" id="IPR006925">
    <property type="entry name" value="Vps16_C"/>
</dbReference>
<dbReference type="InterPro" id="IPR016534">
    <property type="entry name" value="VPS16"/>
</dbReference>
<dbReference type="Pfam" id="PF04840">
    <property type="entry name" value="Vps16_C"/>
    <property type="match status" value="1"/>
</dbReference>
<dbReference type="Gene3D" id="1.10.150.780">
    <property type="entry name" value="Vps16, C-terminal region"/>
    <property type="match status" value="1"/>
</dbReference>
<feature type="domain" description="Vps16 C-terminal" evidence="3">
    <location>
        <begin position="500"/>
        <end position="792"/>
    </location>
</feature>
<evidence type="ECO:0000256" key="2">
    <source>
        <dbReference type="PIRNR" id="PIRNR007949"/>
    </source>
</evidence>
<name>A0A6B2KY24_9EUKA</name>
<dbReference type="SUPFAM" id="SSF82171">
    <property type="entry name" value="DPP6 N-terminal domain-like"/>
    <property type="match status" value="1"/>
</dbReference>
<dbReference type="GO" id="GO:0005768">
    <property type="term" value="C:endosome"/>
    <property type="evidence" value="ECO:0007669"/>
    <property type="project" value="TreeGrafter"/>
</dbReference>
<dbReference type="Pfam" id="PF04841">
    <property type="entry name" value="Vps16_N"/>
    <property type="match status" value="1"/>
</dbReference>
<dbReference type="GO" id="GO:0003779">
    <property type="term" value="F:actin binding"/>
    <property type="evidence" value="ECO:0007669"/>
    <property type="project" value="TreeGrafter"/>
</dbReference>
<protein>
    <recommendedName>
        <fullName evidence="6">Vacuolar protein sorting-associated protein 16 homolog</fullName>
    </recommendedName>
</protein>
<dbReference type="PIRSF" id="PIRSF007949">
    <property type="entry name" value="VPS16"/>
    <property type="match status" value="1"/>
</dbReference>
<dbReference type="PANTHER" id="PTHR12811:SF0">
    <property type="entry name" value="VACUOLAR PROTEIN SORTING-ASSOCIATED PROTEIN 16 HOMOLOG"/>
    <property type="match status" value="1"/>
</dbReference>
<evidence type="ECO:0008006" key="6">
    <source>
        <dbReference type="Google" id="ProtNLM"/>
    </source>
</evidence>
<reference evidence="5" key="1">
    <citation type="journal article" date="2020" name="J. Eukaryot. Microbiol.">
        <title>De novo Sequencing, Assembly and Annotation of the Transcriptome for the Free-Living Testate Amoeba Arcella intermedia.</title>
        <authorList>
            <person name="Ribeiro G.M."/>
            <person name="Porfirio-Sousa A.L."/>
            <person name="Maurer-Alcala X.X."/>
            <person name="Katz L.A."/>
            <person name="Lahr D.J.G."/>
        </authorList>
    </citation>
    <scope>NUCLEOTIDE SEQUENCE</scope>
</reference>
<evidence type="ECO:0000256" key="1">
    <source>
        <dbReference type="ARBA" id="ARBA00009250"/>
    </source>
</evidence>
<proteinExistence type="inferred from homology"/>
<dbReference type="EMBL" id="GIBP01000588">
    <property type="protein sequence ID" value="NDV29557.1"/>
    <property type="molecule type" value="Transcribed_RNA"/>
</dbReference>
<dbReference type="GO" id="GO:0006886">
    <property type="term" value="P:intracellular protein transport"/>
    <property type="evidence" value="ECO:0007669"/>
    <property type="project" value="InterPro"/>
</dbReference>
<comment type="similarity">
    <text evidence="1 2">Belongs to the VPS16 family.</text>
</comment>
<dbReference type="GO" id="GO:0030897">
    <property type="term" value="C:HOPS complex"/>
    <property type="evidence" value="ECO:0007669"/>
    <property type="project" value="TreeGrafter"/>
</dbReference>
<dbReference type="GO" id="GO:0016197">
    <property type="term" value="P:endosomal transport"/>
    <property type="evidence" value="ECO:0007669"/>
    <property type="project" value="TreeGrafter"/>
</dbReference>
<dbReference type="PANTHER" id="PTHR12811">
    <property type="entry name" value="VACUOLAR PROTEIN SORTING VPS16"/>
    <property type="match status" value="1"/>
</dbReference>
<accession>A0A6B2KY24</accession>
<evidence type="ECO:0000259" key="3">
    <source>
        <dbReference type="Pfam" id="PF04840"/>
    </source>
</evidence>
<dbReference type="AlphaFoldDB" id="A0A6B2KY24"/>
<dbReference type="GO" id="GO:0005765">
    <property type="term" value="C:lysosomal membrane"/>
    <property type="evidence" value="ECO:0007669"/>
    <property type="project" value="TreeGrafter"/>
</dbReference>